<sequence>NLVGPFVDLVQPRQRLLLVLLSSATLTYIPEAYRRSKMPEISFYDPSVDQVKLERYPYIDITFGDGGLFTYRCYSDSEKKIG</sequence>
<evidence type="ECO:0000313" key="2">
    <source>
        <dbReference type="Proteomes" id="UP001160390"/>
    </source>
</evidence>
<feature type="non-terminal residue" evidence="1">
    <location>
        <position position="1"/>
    </location>
</feature>
<reference evidence="1" key="1">
    <citation type="submission" date="2023-01" db="EMBL/GenBank/DDBJ databases">
        <authorList>
            <person name="Piombo E."/>
        </authorList>
    </citation>
    <scope>NUCLEOTIDE SEQUENCE</scope>
</reference>
<dbReference type="Proteomes" id="UP001160390">
    <property type="component" value="Unassembled WGS sequence"/>
</dbReference>
<organism evidence="1 2">
    <name type="scientific">Clonostachys chloroleuca</name>
    <dbReference type="NCBI Taxonomy" id="1926264"/>
    <lineage>
        <taxon>Eukaryota</taxon>
        <taxon>Fungi</taxon>
        <taxon>Dikarya</taxon>
        <taxon>Ascomycota</taxon>
        <taxon>Pezizomycotina</taxon>
        <taxon>Sordariomycetes</taxon>
        <taxon>Hypocreomycetidae</taxon>
        <taxon>Hypocreales</taxon>
        <taxon>Bionectriaceae</taxon>
        <taxon>Clonostachys</taxon>
    </lineage>
</organism>
<gene>
    <name evidence="1" type="ORF">CCHLO57077_00004820</name>
</gene>
<keyword evidence="2" id="KW-1185">Reference proteome</keyword>
<comment type="caution">
    <text evidence="1">The sequence shown here is derived from an EMBL/GenBank/DDBJ whole genome shotgun (WGS) entry which is preliminary data.</text>
</comment>
<dbReference type="AlphaFoldDB" id="A0AA35LXP6"/>
<proteinExistence type="predicted"/>
<name>A0AA35LXP6_9HYPO</name>
<accession>A0AA35LXP6</accession>
<evidence type="ECO:0000313" key="1">
    <source>
        <dbReference type="EMBL" id="CAI6084249.1"/>
    </source>
</evidence>
<protein>
    <submittedName>
        <fullName evidence="1">Uncharacterized protein</fullName>
    </submittedName>
</protein>
<dbReference type="EMBL" id="CABFNP030000754">
    <property type="protein sequence ID" value="CAI6084249.1"/>
    <property type="molecule type" value="Genomic_DNA"/>
</dbReference>